<dbReference type="Pfam" id="PF12704">
    <property type="entry name" value="MacB_PCD"/>
    <property type="match status" value="1"/>
</dbReference>
<accession>A0A3P2AE64</accession>
<keyword evidence="5 6" id="KW-0472">Membrane</keyword>
<comment type="caution">
    <text evidence="9">The sequence shown here is derived from an EMBL/GenBank/DDBJ whole genome shotgun (WGS) entry which is preliminary data.</text>
</comment>
<keyword evidence="4 6" id="KW-1133">Transmembrane helix</keyword>
<evidence type="ECO:0000256" key="4">
    <source>
        <dbReference type="ARBA" id="ARBA00022989"/>
    </source>
</evidence>
<reference evidence="9 10" key="1">
    <citation type="submission" date="2018-11" db="EMBL/GenBank/DDBJ databases">
        <title>Genomes From Bacteria Associated with the Canine Oral Cavity: a Test Case for Automated Genome-Based Taxonomic Assignment.</title>
        <authorList>
            <person name="Coil D.A."/>
            <person name="Jospin G."/>
            <person name="Darling A.E."/>
            <person name="Wallis C."/>
            <person name="Davis I.J."/>
            <person name="Harris S."/>
            <person name="Eisen J.A."/>
            <person name="Holcombe L.J."/>
            <person name="O'Flynn C."/>
        </authorList>
    </citation>
    <scope>NUCLEOTIDE SEQUENCE [LARGE SCALE GENOMIC DNA]</scope>
    <source>
        <strain evidence="9 10">OH1047_COT-310</strain>
    </source>
</reference>
<feature type="domain" description="ABC3 transporter permease C-terminal" evidence="7">
    <location>
        <begin position="283"/>
        <end position="397"/>
    </location>
</feature>
<dbReference type="Proteomes" id="UP000279562">
    <property type="component" value="Unassembled WGS sequence"/>
</dbReference>
<evidence type="ECO:0000256" key="2">
    <source>
        <dbReference type="ARBA" id="ARBA00022475"/>
    </source>
</evidence>
<dbReference type="RefSeq" id="WP_125238952.1">
    <property type="nucleotide sequence ID" value="NZ_JBHALQ010000181.1"/>
</dbReference>
<dbReference type="InterPro" id="IPR025857">
    <property type="entry name" value="MacB_PCD"/>
</dbReference>
<dbReference type="InterPro" id="IPR050250">
    <property type="entry name" value="Macrolide_Exporter_MacB"/>
</dbReference>
<feature type="transmembrane region" description="Helical" evidence="6">
    <location>
        <begin position="322"/>
        <end position="351"/>
    </location>
</feature>
<organism evidence="9 10">
    <name type="scientific">Prevotella heparinolytica</name>
    <dbReference type="NCBI Taxonomy" id="28113"/>
    <lineage>
        <taxon>Bacteria</taxon>
        <taxon>Pseudomonadati</taxon>
        <taxon>Bacteroidota</taxon>
        <taxon>Bacteroidia</taxon>
        <taxon>Bacteroidales</taxon>
        <taxon>Bacteroidaceae</taxon>
        <taxon>Bacteroides</taxon>
    </lineage>
</organism>
<dbReference type="PANTHER" id="PTHR30572">
    <property type="entry name" value="MEMBRANE COMPONENT OF TRANSPORTER-RELATED"/>
    <property type="match status" value="1"/>
</dbReference>
<dbReference type="AlphaFoldDB" id="A0A3P2AE64"/>
<dbReference type="InterPro" id="IPR003838">
    <property type="entry name" value="ABC3_permease_C"/>
</dbReference>
<sequence length="766" mass="85776">MRYLYYTFQTLLRGHGSNAVKILSLALGLLMSIFLFARIAFELDFDNFYKEADNLCLVKTGWLKNGVLEGKEDFYTLIPIPGVIAEEFPDRVQGATVSCSLFGDLYRFGNRSLEMQTVLADTSYFFVLGLDVVKGNPQDLANPDALFLSETAARRTFGGEDPIGKTLMYDLWGNDVALLVKGIFKDVPINTSLGKRPEAIVSFSGIGKYTKWRTGWQSGGNYDGFVRLRTPQDAGWLNERLSAAIARHLPADSGLELSVHITPIRSVHLDDAQVRKTIWIMFFLGIVLLFTTTLNYVLISISSLTQRAKAIGVHKCSGASSGGIFCMFLTETAVVVSMSLLVAGVLVYLFYEQMEELAAVPIDVLFAPQHLYAPLAVLAILFVLGGCLPAVLFARIPVTQVFVHYASGRRGWKRVLLFVQFTGAAFILGMLLLVFSQYRYMVGRDRGWNPQRVAYLCQHKVEGTQLRTQLRNLPYVEAVASAERSMLGFGANRPILDNQGNEMFYPRNSWFDSDYLPFIGLRLKEGHNLTGEHQLLVNSKFCEKMHWTDSPIGKQVNDYGRVVGLLDSFAFPGTPNDDVPVMIEWISGIGFCMEVRLKAPFNENLQKLNEEMKHLYPQDELTFLSIEQTISDYAASVRIFRNVTLWASVTILLIVMMGLMGYANDEIRLRSKEIAIRKVNGAETSDILRLLSQEVLWLAVPSVLLGVFGAYKTGQIWIGRFKDMVPLPVTGYVIVGCLLLAFIVGCVLLKSWYIAKENPVKSIRNE</sequence>
<evidence type="ECO:0000256" key="3">
    <source>
        <dbReference type="ARBA" id="ARBA00022692"/>
    </source>
</evidence>
<feature type="transmembrane region" description="Helical" evidence="6">
    <location>
        <begin position="695"/>
        <end position="711"/>
    </location>
</feature>
<protein>
    <submittedName>
        <fullName evidence="9">ABC transporter permease</fullName>
    </submittedName>
</protein>
<feature type="domain" description="ABC3 transporter permease C-terminal" evidence="7">
    <location>
        <begin position="648"/>
        <end position="755"/>
    </location>
</feature>
<feature type="transmembrane region" description="Helical" evidence="6">
    <location>
        <begin position="20"/>
        <end position="41"/>
    </location>
</feature>
<keyword evidence="2" id="KW-1003">Cell membrane</keyword>
<feature type="transmembrane region" description="Helical" evidence="6">
    <location>
        <begin position="643"/>
        <end position="663"/>
    </location>
</feature>
<dbReference type="EMBL" id="RQYF01000019">
    <property type="protein sequence ID" value="RRD91913.1"/>
    <property type="molecule type" value="Genomic_DNA"/>
</dbReference>
<name>A0A3P2AE64_9BACE</name>
<evidence type="ECO:0000256" key="1">
    <source>
        <dbReference type="ARBA" id="ARBA00004651"/>
    </source>
</evidence>
<evidence type="ECO:0000256" key="5">
    <source>
        <dbReference type="ARBA" id="ARBA00023136"/>
    </source>
</evidence>
<keyword evidence="10" id="KW-1185">Reference proteome</keyword>
<feature type="transmembrane region" description="Helical" evidence="6">
    <location>
        <begin position="371"/>
        <end position="394"/>
    </location>
</feature>
<dbReference type="GO" id="GO:0005886">
    <property type="term" value="C:plasma membrane"/>
    <property type="evidence" value="ECO:0007669"/>
    <property type="project" value="UniProtKB-SubCell"/>
</dbReference>
<feature type="transmembrane region" description="Helical" evidence="6">
    <location>
        <begin position="278"/>
        <end position="301"/>
    </location>
</feature>
<proteinExistence type="predicted"/>
<feature type="transmembrane region" description="Helical" evidence="6">
    <location>
        <begin position="731"/>
        <end position="755"/>
    </location>
</feature>
<evidence type="ECO:0000259" key="7">
    <source>
        <dbReference type="Pfam" id="PF02687"/>
    </source>
</evidence>
<evidence type="ECO:0000313" key="9">
    <source>
        <dbReference type="EMBL" id="RRD91913.1"/>
    </source>
</evidence>
<feature type="domain" description="MacB-like periplasmic core" evidence="8">
    <location>
        <begin position="22"/>
        <end position="238"/>
    </location>
</feature>
<evidence type="ECO:0000256" key="6">
    <source>
        <dbReference type="SAM" id="Phobius"/>
    </source>
</evidence>
<gene>
    <name evidence="9" type="ORF">EII33_06105</name>
</gene>
<dbReference type="Pfam" id="PF02687">
    <property type="entry name" value="FtsX"/>
    <property type="match status" value="2"/>
</dbReference>
<evidence type="ECO:0000313" key="10">
    <source>
        <dbReference type="Proteomes" id="UP000279562"/>
    </source>
</evidence>
<dbReference type="GO" id="GO:0022857">
    <property type="term" value="F:transmembrane transporter activity"/>
    <property type="evidence" value="ECO:0007669"/>
    <property type="project" value="TreeGrafter"/>
</dbReference>
<evidence type="ECO:0000259" key="8">
    <source>
        <dbReference type="Pfam" id="PF12704"/>
    </source>
</evidence>
<feature type="transmembrane region" description="Helical" evidence="6">
    <location>
        <begin position="415"/>
        <end position="435"/>
    </location>
</feature>
<keyword evidence="3 6" id="KW-0812">Transmembrane</keyword>
<dbReference type="PANTHER" id="PTHR30572:SF18">
    <property type="entry name" value="ABC-TYPE MACROLIDE FAMILY EXPORT SYSTEM PERMEASE COMPONENT 2"/>
    <property type="match status" value="1"/>
</dbReference>
<comment type="subcellular location">
    <subcellularLocation>
        <location evidence="1">Cell membrane</location>
        <topology evidence="1">Multi-pass membrane protein</topology>
    </subcellularLocation>
</comment>